<dbReference type="InterPro" id="IPR036291">
    <property type="entry name" value="NAD(P)-bd_dom_sf"/>
</dbReference>
<keyword evidence="2" id="KW-0479">Metal-binding</keyword>
<dbReference type="Gene3D" id="3.90.180.10">
    <property type="entry name" value="Medium-chain alcohol dehydrogenases, catalytic domain"/>
    <property type="match status" value="1"/>
</dbReference>
<gene>
    <name evidence="4" type="ORF">AAFH49_12480</name>
</gene>
<comment type="caution">
    <text evidence="4">The sequence shown here is derived from an EMBL/GenBank/DDBJ whole genome shotgun (WGS) entry which is preliminary data.</text>
</comment>
<keyword evidence="3" id="KW-0862">Zinc</keyword>
<dbReference type="PANTHER" id="PTHR42813:SF2">
    <property type="entry name" value="DEHYDROGENASE, ZINC-CONTAINING, PUTATIVE (AFU_ORTHOLOGUE AFUA_2G02810)-RELATED"/>
    <property type="match status" value="1"/>
</dbReference>
<dbReference type="SUPFAM" id="SSF51735">
    <property type="entry name" value="NAD(P)-binding Rossmann-fold domains"/>
    <property type="match status" value="1"/>
</dbReference>
<dbReference type="Gene3D" id="3.40.50.720">
    <property type="entry name" value="NAD(P)-binding Rossmann-like Domain"/>
    <property type="match status" value="1"/>
</dbReference>
<reference evidence="4 5" key="1">
    <citation type="journal article" date="2018" name="Arch. Microbiol.">
        <title>Hymenobacter segetis sp. nov., isolated from soil.</title>
        <authorList>
            <person name="Ten L.N."/>
            <person name="Lim S.J."/>
            <person name="Kim B.O."/>
            <person name="Kang I.K."/>
            <person name="Jung H.Y."/>
        </authorList>
    </citation>
    <scope>NUCLEOTIDE SEQUENCE [LARGE SCALE GENOMIC DNA]</scope>
    <source>
        <strain evidence="4 5">S7-3-11</strain>
    </source>
</reference>
<protein>
    <submittedName>
        <fullName evidence="4">Glutathione-dependent formaldehyde dehydrogenase</fullName>
    </submittedName>
</protein>
<evidence type="ECO:0000256" key="3">
    <source>
        <dbReference type="ARBA" id="ARBA00022833"/>
    </source>
</evidence>
<comment type="cofactor">
    <cofactor evidence="1">
        <name>Zn(2+)</name>
        <dbReference type="ChEBI" id="CHEBI:29105"/>
    </cofactor>
</comment>
<feature type="non-terminal residue" evidence="4">
    <location>
        <position position="1"/>
    </location>
</feature>
<organism evidence="4 5">
    <name type="scientific">Hymenobacter segetis</name>
    <dbReference type="NCBI Taxonomy" id="2025509"/>
    <lineage>
        <taxon>Bacteria</taxon>
        <taxon>Pseudomonadati</taxon>
        <taxon>Bacteroidota</taxon>
        <taxon>Cytophagia</taxon>
        <taxon>Cytophagales</taxon>
        <taxon>Hymenobacteraceae</taxon>
        <taxon>Hymenobacter</taxon>
    </lineage>
</organism>
<dbReference type="PANTHER" id="PTHR42813">
    <property type="entry name" value="ZINC-TYPE ALCOHOL DEHYDROGENASE-LIKE"/>
    <property type="match status" value="1"/>
</dbReference>
<keyword evidence="5" id="KW-1185">Reference proteome</keyword>
<proteinExistence type="predicted"/>
<name>A0ABU9LWQ8_9BACT</name>
<accession>A0ABU9LWQ8</accession>
<sequence>LLDRAKAVANLEKGSDKVLLACMSAVRRGGFVSVLGVYSSPFDNFPIHQFFDKGITLKGGQAPAHKHIDKLLAHVANGDVRLDDIISHRLPLSQAPHAYDIFRNKKDNCTKVVLKPGE</sequence>
<dbReference type="EMBL" id="JBCEVZ010000028">
    <property type="protein sequence ID" value="MEL5995026.1"/>
    <property type="molecule type" value="Genomic_DNA"/>
</dbReference>
<evidence type="ECO:0000256" key="1">
    <source>
        <dbReference type="ARBA" id="ARBA00001947"/>
    </source>
</evidence>
<dbReference type="Proteomes" id="UP001479606">
    <property type="component" value="Unassembled WGS sequence"/>
</dbReference>
<evidence type="ECO:0000256" key="2">
    <source>
        <dbReference type="ARBA" id="ARBA00022723"/>
    </source>
</evidence>
<evidence type="ECO:0000313" key="5">
    <source>
        <dbReference type="Proteomes" id="UP001479606"/>
    </source>
</evidence>
<evidence type="ECO:0000313" key="4">
    <source>
        <dbReference type="EMBL" id="MEL5995026.1"/>
    </source>
</evidence>